<gene>
    <name evidence="5" type="primary">AlNc14C185G8307</name>
    <name evidence="5" type="ORF">ALNC14_093530</name>
</gene>
<dbReference type="HOGENOM" id="CLU_843294_0_0_1"/>
<evidence type="ECO:0000313" key="5">
    <source>
        <dbReference type="EMBL" id="CCA23210.1"/>
    </source>
</evidence>
<name>F0WPG2_9STRA</name>
<comment type="similarity">
    <text evidence="2 4">Belongs to the HUS1 family.</text>
</comment>
<dbReference type="Gene3D" id="3.70.10.10">
    <property type="match status" value="1"/>
</dbReference>
<evidence type="ECO:0000256" key="1">
    <source>
        <dbReference type="ARBA" id="ARBA00004123"/>
    </source>
</evidence>
<reference evidence="5" key="1">
    <citation type="journal article" date="2011" name="PLoS Biol.">
        <title>Gene gain and loss during evolution of obligate parasitism in the white rust pathogen of Arabidopsis thaliana.</title>
        <authorList>
            <person name="Kemen E."/>
            <person name="Gardiner A."/>
            <person name="Schultz-Larsen T."/>
            <person name="Kemen A.C."/>
            <person name="Balmuth A.L."/>
            <person name="Robert-Seilaniantz A."/>
            <person name="Bailey K."/>
            <person name="Holub E."/>
            <person name="Studholme D.J."/>
            <person name="Maclean D."/>
            <person name="Jones J.D."/>
        </authorList>
    </citation>
    <scope>NUCLEOTIDE SEQUENCE</scope>
</reference>
<dbReference type="InterPro" id="IPR016580">
    <property type="entry name" value="HUS1"/>
</dbReference>
<protein>
    <recommendedName>
        <fullName evidence="4">Checkpoint protein</fullName>
    </recommendedName>
</protein>
<organism evidence="5">
    <name type="scientific">Albugo laibachii Nc14</name>
    <dbReference type="NCBI Taxonomy" id="890382"/>
    <lineage>
        <taxon>Eukaryota</taxon>
        <taxon>Sar</taxon>
        <taxon>Stramenopiles</taxon>
        <taxon>Oomycota</taxon>
        <taxon>Peronosporomycetes</taxon>
        <taxon>Albuginales</taxon>
        <taxon>Albuginaceae</taxon>
        <taxon>Albugo</taxon>
    </lineage>
</organism>
<dbReference type="GO" id="GO:0000724">
    <property type="term" value="P:double-strand break repair via homologous recombination"/>
    <property type="evidence" value="ECO:0007669"/>
    <property type="project" value="TreeGrafter"/>
</dbReference>
<dbReference type="InterPro" id="IPR007150">
    <property type="entry name" value="HUS1/Mec3"/>
</dbReference>
<sequence length="310" mass="34620">MRFRGTIVRETFPIMLEIVQIGCRFDSRHSFGNHKGSNKQALSATTQTLKNECVFILTPDLFSITIRAASPTLEHGTTCFVKLQAARMFTDYTVQSRCSNQIAFVCDIQHVFQALSSGKESNVVMMRLLKRNEDSLLCFKTCSVDVDIVQSIPIRVISIEIATRICMEPDLPLPEIAMELPPSHLLRSLVDRLKGIDRRIILVANKNGTLRFKIHTEVLKLQTVFVNLKHRDELTSSVDTCIEVEDDRREVSVAVDARMLSKSMLIDDTSVETLLCCISEGPVVALHGVLIDGFGSLTCYVPGKGSEEDT</sequence>
<dbReference type="GO" id="GO:0033314">
    <property type="term" value="P:mitotic DNA replication checkpoint signaling"/>
    <property type="evidence" value="ECO:0007669"/>
    <property type="project" value="TreeGrafter"/>
</dbReference>
<dbReference type="PANTHER" id="PTHR12900:SF0">
    <property type="entry name" value="CHECKPOINT PROTEIN"/>
    <property type="match status" value="1"/>
</dbReference>
<dbReference type="Pfam" id="PF04005">
    <property type="entry name" value="Hus1"/>
    <property type="match status" value="1"/>
</dbReference>
<dbReference type="GO" id="GO:0044778">
    <property type="term" value="P:meiotic DNA integrity checkpoint signaling"/>
    <property type="evidence" value="ECO:0007669"/>
    <property type="project" value="TreeGrafter"/>
</dbReference>
<evidence type="ECO:0000256" key="2">
    <source>
        <dbReference type="ARBA" id="ARBA00005563"/>
    </source>
</evidence>
<dbReference type="GO" id="GO:0000723">
    <property type="term" value="P:telomere maintenance"/>
    <property type="evidence" value="ECO:0007669"/>
    <property type="project" value="TreeGrafter"/>
</dbReference>
<evidence type="ECO:0000256" key="4">
    <source>
        <dbReference type="PIRNR" id="PIRNR011312"/>
    </source>
</evidence>
<dbReference type="AlphaFoldDB" id="F0WPG2"/>
<dbReference type="GO" id="GO:0035861">
    <property type="term" value="C:site of double-strand break"/>
    <property type="evidence" value="ECO:0007669"/>
    <property type="project" value="TreeGrafter"/>
</dbReference>
<proteinExistence type="inferred from homology"/>
<comment type="subcellular location">
    <subcellularLocation>
        <location evidence="1">Nucleus</location>
    </subcellularLocation>
</comment>
<dbReference type="GO" id="GO:0006289">
    <property type="term" value="P:nucleotide-excision repair"/>
    <property type="evidence" value="ECO:0007669"/>
    <property type="project" value="TreeGrafter"/>
</dbReference>
<reference evidence="5" key="2">
    <citation type="submission" date="2011-02" db="EMBL/GenBank/DDBJ databases">
        <authorList>
            <person name="MacLean D."/>
        </authorList>
    </citation>
    <scope>NUCLEOTIDE SEQUENCE</scope>
</reference>
<evidence type="ECO:0000256" key="3">
    <source>
        <dbReference type="ARBA" id="ARBA00023242"/>
    </source>
</evidence>
<dbReference type="PIRSF" id="PIRSF011312">
    <property type="entry name" value="Cell_cycle_HUS1"/>
    <property type="match status" value="1"/>
</dbReference>
<accession>F0WPG2</accession>
<dbReference type="GO" id="GO:0005730">
    <property type="term" value="C:nucleolus"/>
    <property type="evidence" value="ECO:0007669"/>
    <property type="project" value="InterPro"/>
</dbReference>
<dbReference type="GO" id="GO:0030896">
    <property type="term" value="C:checkpoint clamp complex"/>
    <property type="evidence" value="ECO:0007669"/>
    <property type="project" value="InterPro"/>
</dbReference>
<dbReference type="PANTHER" id="PTHR12900">
    <property type="entry name" value="MITOTIC AND DNA DAMAGE CHECKPOINT PROTEIN HUS1"/>
    <property type="match status" value="1"/>
</dbReference>
<dbReference type="EMBL" id="FR824230">
    <property type="protein sequence ID" value="CCA23210.1"/>
    <property type="molecule type" value="Genomic_DNA"/>
</dbReference>
<keyword evidence="3" id="KW-0539">Nucleus</keyword>
<dbReference type="GO" id="GO:0031573">
    <property type="term" value="P:mitotic intra-S DNA damage checkpoint signaling"/>
    <property type="evidence" value="ECO:0007669"/>
    <property type="project" value="TreeGrafter"/>
</dbReference>